<dbReference type="Proteomes" id="UP000527143">
    <property type="component" value="Unassembled WGS sequence"/>
</dbReference>
<evidence type="ECO:0000313" key="2">
    <source>
        <dbReference type="Proteomes" id="UP000527143"/>
    </source>
</evidence>
<gene>
    <name evidence="1" type="ORF">FHT02_003668</name>
</gene>
<dbReference type="AlphaFoldDB" id="A0A840YRV9"/>
<proteinExistence type="predicted"/>
<sequence length="39" mass="4239">MLNGLANLAPKSLCRAVDPVGIYFLANLSVSRLFVHPLQ</sequence>
<name>A0A840YRV9_9SPHN</name>
<accession>A0A840YRV9</accession>
<evidence type="ECO:0000313" key="1">
    <source>
        <dbReference type="EMBL" id="MBB5712409.1"/>
    </source>
</evidence>
<organism evidence="1 2">
    <name type="scientific">Sphingomonas xinjiangensis</name>
    <dbReference type="NCBI Taxonomy" id="643568"/>
    <lineage>
        <taxon>Bacteria</taxon>
        <taxon>Pseudomonadati</taxon>
        <taxon>Pseudomonadota</taxon>
        <taxon>Alphaproteobacteria</taxon>
        <taxon>Sphingomonadales</taxon>
        <taxon>Sphingomonadaceae</taxon>
        <taxon>Sphingomonas</taxon>
    </lineage>
</organism>
<comment type="caution">
    <text evidence="1">The sequence shown here is derived from an EMBL/GenBank/DDBJ whole genome shotgun (WGS) entry which is preliminary data.</text>
</comment>
<reference evidence="1 2" key="1">
    <citation type="submission" date="2020-08" db="EMBL/GenBank/DDBJ databases">
        <title>Genomic Encyclopedia of Type Strains, Phase IV (KMG-IV): sequencing the most valuable type-strain genomes for metagenomic binning, comparative biology and taxonomic classification.</title>
        <authorList>
            <person name="Goeker M."/>
        </authorList>
    </citation>
    <scope>NUCLEOTIDE SEQUENCE [LARGE SCALE GENOMIC DNA]</scope>
    <source>
        <strain evidence="1 2">DSM 26736</strain>
    </source>
</reference>
<dbReference type="EMBL" id="JACIJF010000017">
    <property type="protein sequence ID" value="MBB5712409.1"/>
    <property type="molecule type" value="Genomic_DNA"/>
</dbReference>
<keyword evidence="2" id="KW-1185">Reference proteome</keyword>
<protein>
    <submittedName>
        <fullName evidence="1">Uncharacterized protein</fullName>
    </submittedName>
</protein>